<evidence type="ECO:0000313" key="5">
    <source>
        <dbReference type="Proteomes" id="UP000077071"/>
    </source>
</evidence>
<dbReference type="PANTHER" id="PTHR45527">
    <property type="entry name" value="NONRIBOSOMAL PEPTIDE SYNTHETASE"/>
    <property type="match status" value="1"/>
</dbReference>
<protein>
    <submittedName>
        <fullName evidence="4">Tyrocidine synthase 3</fullName>
    </submittedName>
</protein>
<dbReference type="GO" id="GO:0043041">
    <property type="term" value="P:amino acid activation for nonribosomal peptide biosynthetic process"/>
    <property type="evidence" value="ECO:0007669"/>
    <property type="project" value="TreeGrafter"/>
</dbReference>
<dbReference type="GO" id="GO:0008610">
    <property type="term" value="P:lipid biosynthetic process"/>
    <property type="evidence" value="ECO:0007669"/>
    <property type="project" value="UniProtKB-ARBA"/>
</dbReference>
<dbReference type="InterPro" id="IPR045851">
    <property type="entry name" value="AMP-bd_C_sf"/>
</dbReference>
<dbReference type="Pfam" id="PF00501">
    <property type="entry name" value="AMP-binding"/>
    <property type="match status" value="1"/>
</dbReference>
<dbReference type="STRING" id="33888.A6122_0106"/>
<sequence length="980" mass="106087">MSLSSGADDALNIHGAFATWARKHPDAPCVVSSGRTSSYRTVAATADQIARNLASLAVGGGDVVAIDDLPRSEPFVALLLGILSCGAVYTVLPSHSKEQRAAALAKLAPRVVVDKALLLRLALGTSPNSTSRDVPTLSPAEPSTIFFTGGSTGEPKGTISTHGASVTLFSDRRLADFGPGTMMLQAAPMQWDGLTLELWSMLTRGGAVLLADHGAVLTPEDVRRYVELGLTHLWLTASVFNLLVDQDPLCFAGLRHLLTGGEKASERHMRAFLTHVPDVRLTNGYGPAEATVFVTAQHIVAEDLVGSEGVSVGVPVGGAEVIVESPAGEPCEEGQVGEVVVLGDRVGLGYLGRPYDHPFSIRPGSNGEADKRVLHTGDLGYIRDGRLYLAGRIDRQLKIRGMRIDVSALERGVCAAFPLLEARAVAVRDDDGVATGFAMYYRANEEHAADLLDWFARESVISPRRIERVQAFPTTRTGKFDELEMERLARRPSDSAATGDLVASVLARYGILADSSGTLFELGVSSLDALRIGMDLGRNLPSFDARQLTPTSTVAAIRDMVSSVPNQPLERDRVDLGSAEIDDTLRGFVLAQAFDEHDVTALCALRFDCEEALDLDVLLEAAKAVQTAHPLLRARWSLEVVRPGETNSRPLLTAVQHGTLEDALFAYQLEVEDGENWHVVYDNRGGRFSFGIVIHHVIFDGWSEDILRRDFARAYSALLQGQHAHFGTTWGTVVDVHRRRALEQRRLAVAERLDNAAARLAHVRDPHRDERSRAVGLMKFPPTRCHKIAIPEVAVRAVHERAHHTGVEPIAVYLQTYYLSIGVDDTGTSGVPVSTRRFSSELNMIECAIAMAIVRHPRDVEAGDEQLHSIAKEFAEAKAFADVPASSIVNAVGISRSTANPLYSSIFVLQEPARATDRFGALEARFSRPQTPEIAVDLIVDVTPHTHGGATLTVQGSTMVYDMSMLELIGQRFTAALLSS</sequence>
<dbReference type="Gene3D" id="3.30.559.30">
    <property type="entry name" value="Nonribosomal peptide synthetase, condensation domain"/>
    <property type="match status" value="1"/>
</dbReference>
<dbReference type="InterPro" id="IPR001242">
    <property type="entry name" value="Condensation_dom"/>
</dbReference>
<name>A0A160KPR4_9MICO</name>
<dbReference type="EMBL" id="CP015515">
    <property type="protein sequence ID" value="AND15273.1"/>
    <property type="molecule type" value="Genomic_DNA"/>
</dbReference>
<dbReference type="Gene3D" id="3.40.50.12780">
    <property type="entry name" value="N-terminal domain of ligase-like"/>
    <property type="match status" value="1"/>
</dbReference>
<dbReference type="OrthoDB" id="2472181at2"/>
<feature type="domain" description="Condensation" evidence="3">
    <location>
        <begin position="669"/>
        <end position="977"/>
    </location>
</feature>
<gene>
    <name evidence="4" type="ORF">A6122_0106</name>
</gene>
<reference evidence="4 5" key="1">
    <citation type="submission" date="2016-05" db="EMBL/GenBank/DDBJ databases">
        <title>Complete genome sequence of Rathayibacter tritici NCPPB 1953.</title>
        <authorList>
            <person name="Park J."/>
            <person name="Lee H.-H."/>
            <person name="Lee S.-W."/>
            <person name="Seo Y.-S."/>
        </authorList>
    </citation>
    <scope>NUCLEOTIDE SEQUENCE [LARGE SCALE GENOMIC DNA]</scope>
    <source>
        <strain evidence="4 5">NCPPB 1953</strain>
    </source>
</reference>
<dbReference type="InterPro" id="IPR000873">
    <property type="entry name" value="AMP-dep_synth/lig_dom"/>
</dbReference>
<comment type="cofactor">
    <cofactor evidence="1">
        <name>pantetheine 4'-phosphate</name>
        <dbReference type="ChEBI" id="CHEBI:47942"/>
    </cofactor>
</comment>
<dbReference type="Proteomes" id="UP000077071">
    <property type="component" value="Chromosome"/>
</dbReference>
<dbReference type="RefSeq" id="WP_068250280.1">
    <property type="nucleotide sequence ID" value="NZ_CP015515.1"/>
</dbReference>
<evidence type="ECO:0000259" key="3">
    <source>
        <dbReference type="Pfam" id="PF00668"/>
    </source>
</evidence>
<dbReference type="InterPro" id="IPR020845">
    <property type="entry name" value="AMP-binding_CS"/>
</dbReference>
<dbReference type="KEGG" id="rtn:A6122_0106"/>
<dbReference type="InterPro" id="IPR042099">
    <property type="entry name" value="ANL_N_sf"/>
</dbReference>
<evidence type="ECO:0000313" key="4">
    <source>
        <dbReference type="EMBL" id="AND15273.1"/>
    </source>
</evidence>
<dbReference type="GO" id="GO:0031177">
    <property type="term" value="F:phosphopantetheine binding"/>
    <property type="evidence" value="ECO:0007669"/>
    <property type="project" value="TreeGrafter"/>
</dbReference>
<dbReference type="PANTHER" id="PTHR45527:SF1">
    <property type="entry name" value="FATTY ACID SYNTHASE"/>
    <property type="match status" value="1"/>
</dbReference>
<dbReference type="InterPro" id="IPR023213">
    <property type="entry name" value="CAT-like_dom_sf"/>
</dbReference>
<dbReference type="PATRIC" id="fig|33888.3.peg.125"/>
<dbReference type="Gene3D" id="3.30.559.10">
    <property type="entry name" value="Chloramphenicol acetyltransferase-like domain"/>
    <property type="match status" value="1"/>
</dbReference>
<dbReference type="GO" id="GO:0005737">
    <property type="term" value="C:cytoplasm"/>
    <property type="evidence" value="ECO:0007669"/>
    <property type="project" value="TreeGrafter"/>
</dbReference>
<dbReference type="Gene3D" id="3.30.300.30">
    <property type="match status" value="1"/>
</dbReference>
<dbReference type="GO" id="GO:0044550">
    <property type="term" value="P:secondary metabolite biosynthetic process"/>
    <property type="evidence" value="ECO:0007669"/>
    <property type="project" value="TreeGrafter"/>
</dbReference>
<keyword evidence="5" id="KW-1185">Reference proteome</keyword>
<proteinExistence type="predicted"/>
<dbReference type="Pfam" id="PF00668">
    <property type="entry name" value="Condensation"/>
    <property type="match status" value="1"/>
</dbReference>
<dbReference type="GO" id="GO:0003824">
    <property type="term" value="F:catalytic activity"/>
    <property type="evidence" value="ECO:0007669"/>
    <property type="project" value="InterPro"/>
</dbReference>
<dbReference type="SUPFAM" id="SSF52777">
    <property type="entry name" value="CoA-dependent acyltransferases"/>
    <property type="match status" value="2"/>
</dbReference>
<dbReference type="AlphaFoldDB" id="A0A160KPR4"/>
<dbReference type="PROSITE" id="PS00012">
    <property type="entry name" value="PHOSPHOPANTETHEINE"/>
    <property type="match status" value="1"/>
</dbReference>
<dbReference type="PROSITE" id="PS00455">
    <property type="entry name" value="AMP_BINDING"/>
    <property type="match status" value="1"/>
</dbReference>
<evidence type="ECO:0000259" key="2">
    <source>
        <dbReference type="Pfam" id="PF00501"/>
    </source>
</evidence>
<evidence type="ECO:0000256" key="1">
    <source>
        <dbReference type="ARBA" id="ARBA00001957"/>
    </source>
</evidence>
<feature type="domain" description="AMP-dependent synthetase/ligase" evidence="2">
    <location>
        <begin position="17"/>
        <end position="351"/>
    </location>
</feature>
<dbReference type="InterPro" id="IPR006162">
    <property type="entry name" value="Ppantetheine_attach_site"/>
</dbReference>
<organism evidence="4 5">
    <name type="scientific">Rathayibacter tritici</name>
    <dbReference type="NCBI Taxonomy" id="33888"/>
    <lineage>
        <taxon>Bacteria</taxon>
        <taxon>Bacillati</taxon>
        <taxon>Actinomycetota</taxon>
        <taxon>Actinomycetes</taxon>
        <taxon>Micrococcales</taxon>
        <taxon>Microbacteriaceae</taxon>
        <taxon>Rathayibacter</taxon>
    </lineage>
</organism>
<dbReference type="SUPFAM" id="SSF56801">
    <property type="entry name" value="Acetyl-CoA synthetase-like"/>
    <property type="match status" value="1"/>
</dbReference>
<accession>A0A160KPR4</accession>